<dbReference type="GO" id="GO:0005524">
    <property type="term" value="F:ATP binding"/>
    <property type="evidence" value="ECO:0007669"/>
    <property type="project" value="UniProtKB-KW"/>
</dbReference>
<evidence type="ECO:0000256" key="3">
    <source>
        <dbReference type="ARBA" id="ARBA00022840"/>
    </source>
</evidence>
<evidence type="ECO:0000256" key="4">
    <source>
        <dbReference type="SAM" id="MobiDB-lite"/>
    </source>
</evidence>
<dbReference type="InterPro" id="IPR020568">
    <property type="entry name" value="Ribosomal_Su5_D2-typ_SF"/>
</dbReference>
<dbReference type="PROSITE" id="PS50893">
    <property type="entry name" value="ABC_TRANSPORTER_2"/>
    <property type="match status" value="2"/>
</dbReference>
<keyword evidence="3" id="KW-0067">ATP-binding</keyword>
<sequence length="1365" mass="150676">MSADTARNWFPLILIGLVLDSMVWDPAPTIVSAPGKVLIAGGYLVLDPAYPGIVLVTNARFYACVSKRTESTIRVRSPQFQHAEWLYAYHLPKEDVKDAIQAANALRLIQCGDPNPFVALALLYALHISFEYLGPTKARETLSCGLDIMIIGDNDFYSRRVNGQVPTIEELRALEPFTSHPCTLGDVHKTGLGSSAAMTTSLVGALLLHLGVAQVESGQLTSTSLGLIHNVAQLAHCAAQGKVGSGFDVSASVWGHQLYRRFDPDLIKSLIRHEIGSRIVTDQKTAVNDVTPEPLALLPTLDATNPLWVPAPPPSAASTAVEGLFSLHTSNSPQYKARPAPLSLPPGIQMCLADVDTGSNTRTLVGKVSDWRAQHPDWAAQLYKIIASSNQSLADGLLQLHMAYANDQTAYTQVLETLSQRPSLDWDHYYKSHPSSTCALFLEVRNAMRSIRAGMRELGSRSGAPVEPPEMTRLLDTTINTAPGIMGGGVPGAGGYDALFLLFLSPSSLHTHIPAPAPQSVCDIWQTYSELSVGPLLCSADCSDVPCRTNKSDGSNHVTQIAQAWAQASPAMRVVQDASTVPGLERWLNTLDTIIIMAAAAILREALPSLDEPIVTYLDRYIYDAGEDPTVDVMEDVVRPMLESAVICEPSDSPKRLALPTLFEKLGAIVAERAPKKSVESQRGLARLDKVVDMSTSEISSTITYDAGNDSMDLALGRSTRNRTTVDIKKLEKQEAKTRAKLAKRAQRDLYESSKLVENAKKMASYEEMYMQVNPLESISSGAAKGKNKDIHLPNIDVSFGSHRILTNAELTMAYGRRYGLIGRNGVGKSTLLRHMALRDVPIPTNVSLLYVEQEITGDDTSAIEAVLKADVWREKLLAEERRLNFELQQLEDATHAAVAAADQNKDDDTEGLSKGSAVDLPTRQRENQRDELLSRLGDVQAKLVDMEAETGPSRAATLLNGLGIVGDDQNKPTKAFSGGWRMRLALARALFCKPDLLMLDEPSNMLDLNAIAWLEDYLVKEWEGTLLVVSHDRAFLNQVSTDIVHMHSERLDYYKGNFDQFYETRDERRRNQLREYEANKQKREHLQAFIDRWRYNAARAAQAQSRIKELERLPVLEMPEKESGEHFTLPETDKISPPLLQLDNVTFGYSEDKILLRNVNFDVTLDSRIALIGSNGAGKSTLIKLLINQLSPLSGDAKRNPRLRIGYFSQHHIDQLDLTQSPVAFLASRFPGRTEQEYRQHLGSFGITGTTGLQKIATLSGGQKSRVAFAQLSLLKPHVLLLDEPTNHLDIEALDALMEAINHWNGGVIVVSHDERFINGCLKEMWVCDNGTVYKFYGNVSEYKRVIIESNKRKLEEAMRSSNT</sequence>
<evidence type="ECO:0000313" key="8">
    <source>
        <dbReference type="Proteomes" id="UP001217582"/>
    </source>
</evidence>
<dbReference type="SMART" id="SM00382">
    <property type="entry name" value="AAA"/>
    <property type="match status" value="2"/>
</dbReference>
<feature type="domain" description="ABC transporter" evidence="6">
    <location>
        <begin position="791"/>
        <end position="1074"/>
    </location>
</feature>
<gene>
    <name evidence="7" type="ORF">MARU1_003284</name>
</gene>
<dbReference type="SUPFAM" id="SSF52540">
    <property type="entry name" value="P-loop containing nucleoside triphosphate hydrolases"/>
    <property type="match status" value="2"/>
</dbReference>
<keyword evidence="5" id="KW-0732">Signal</keyword>
<dbReference type="InterPro" id="IPR017871">
    <property type="entry name" value="ABC_transporter-like_CS"/>
</dbReference>
<reference evidence="7 8" key="1">
    <citation type="submission" date="2023-03" db="EMBL/GenBank/DDBJ databases">
        <title>Mating type loci evolution in Malassezia.</title>
        <authorList>
            <person name="Coelho M.A."/>
        </authorList>
    </citation>
    <scope>NUCLEOTIDE SEQUENCE [LARGE SCALE GENOMIC DNA]</scope>
    <source>
        <strain evidence="7 8">CBS 13387</strain>
    </source>
</reference>
<dbReference type="PROSITE" id="PS00211">
    <property type="entry name" value="ABC_TRANSPORTER_1"/>
    <property type="match status" value="2"/>
</dbReference>
<keyword evidence="1" id="KW-0677">Repeat</keyword>
<dbReference type="FunFam" id="3.40.50.300:FF:000104">
    <property type="entry name" value="ATP-binding cassette sub-family F member 3"/>
    <property type="match status" value="1"/>
</dbReference>
<dbReference type="Gene3D" id="3.40.50.300">
    <property type="entry name" value="P-loop containing nucleotide triphosphate hydrolases"/>
    <property type="match status" value="2"/>
</dbReference>
<dbReference type="Pfam" id="PF12848">
    <property type="entry name" value="ABC_tran_Xtn"/>
    <property type="match status" value="1"/>
</dbReference>
<dbReference type="CDD" id="cd03221">
    <property type="entry name" value="ABCF_EF-3"/>
    <property type="match status" value="2"/>
</dbReference>
<evidence type="ECO:0000256" key="2">
    <source>
        <dbReference type="ARBA" id="ARBA00022741"/>
    </source>
</evidence>
<protein>
    <recommendedName>
        <fullName evidence="6">ABC transporter domain-containing protein</fullName>
    </recommendedName>
</protein>
<evidence type="ECO:0000313" key="7">
    <source>
        <dbReference type="EMBL" id="WFD17236.1"/>
    </source>
</evidence>
<evidence type="ECO:0000259" key="6">
    <source>
        <dbReference type="PROSITE" id="PS50893"/>
    </source>
</evidence>
<accession>A0AAJ5Z2D9</accession>
<name>A0AAJ5Z2D9_9BASI</name>
<dbReference type="InterPro" id="IPR003439">
    <property type="entry name" value="ABC_transporter-like_ATP-bd"/>
</dbReference>
<feature type="signal peptide" evidence="5">
    <location>
        <begin position="1"/>
        <end position="24"/>
    </location>
</feature>
<dbReference type="InterPro" id="IPR050611">
    <property type="entry name" value="ABCF"/>
</dbReference>
<organism evidence="7 8">
    <name type="scientific">Malassezia arunalokei</name>
    <dbReference type="NCBI Taxonomy" id="1514897"/>
    <lineage>
        <taxon>Eukaryota</taxon>
        <taxon>Fungi</taxon>
        <taxon>Dikarya</taxon>
        <taxon>Basidiomycota</taxon>
        <taxon>Ustilaginomycotina</taxon>
        <taxon>Malasseziomycetes</taxon>
        <taxon>Malasseziales</taxon>
        <taxon>Malasseziaceae</taxon>
        <taxon>Malassezia</taxon>
    </lineage>
</organism>
<keyword evidence="2" id="KW-0547">Nucleotide-binding</keyword>
<dbReference type="InterPro" id="IPR032781">
    <property type="entry name" value="ABC_tran_Xtn"/>
</dbReference>
<dbReference type="InterPro" id="IPR003593">
    <property type="entry name" value="AAA+_ATPase"/>
</dbReference>
<feature type="chain" id="PRO_5042531959" description="ABC transporter domain-containing protein" evidence="5">
    <location>
        <begin position="25"/>
        <end position="1365"/>
    </location>
</feature>
<feature type="region of interest" description="Disordered" evidence="4">
    <location>
        <begin position="899"/>
        <end position="930"/>
    </location>
</feature>
<dbReference type="PANTHER" id="PTHR19211">
    <property type="entry name" value="ATP-BINDING TRANSPORT PROTEIN-RELATED"/>
    <property type="match status" value="1"/>
</dbReference>
<dbReference type="FunFam" id="3.40.50.300:FF:002454">
    <property type="entry name" value="Chromosome 10, whole genome shotgun sequence"/>
    <property type="match status" value="1"/>
</dbReference>
<dbReference type="Pfam" id="PF00005">
    <property type="entry name" value="ABC_tran"/>
    <property type="match status" value="2"/>
</dbReference>
<dbReference type="EMBL" id="CP119921">
    <property type="protein sequence ID" value="WFD17236.1"/>
    <property type="molecule type" value="Genomic_DNA"/>
</dbReference>
<dbReference type="Gene3D" id="3.30.230.10">
    <property type="match status" value="1"/>
</dbReference>
<dbReference type="SUPFAM" id="SSF54211">
    <property type="entry name" value="Ribosomal protein S5 domain 2-like"/>
    <property type="match status" value="1"/>
</dbReference>
<dbReference type="PANTHER" id="PTHR19211:SF117">
    <property type="entry name" value="ATP-BINDING CASSETTE SUB-FAMILY F MEMBER 3"/>
    <property type="match status" value="1"/>
</dbReference>
<dbReference type="InterPro" id="IPR014721">
    <property type="entry name" value="Ribsml_uS5_D2-typ_fold_subgr"/>
</dbReference>
<feature type="domain" description="ABC transporter" evidence="6">
    <location>
        <begin position="1141"/>
        <end position="1356"/>
    </location>
</feature>
<dbReference type="Proteomes" id="UP001217582">
    <property type="component" value="Chromosome 6"/>
</dbReference>
<dbReference type="InterPro" id="IPR027417">
    <property type="entry name" value="P-loop_NTPase"/>
</dbReference>
<proteinExistence type="predicted"/>
<keyword evidence="8" id="KW-1185">Reference proteome</keyword>
<evidence type="ECO:0000256" key="1">
    <source>
        <dbReference type="ARBA" id="ARBA00022737"/>
    </source>
</evidence>
<evidence type="ECO:0000256" key="5">
    <source>
        <dbReference type="SAM" id="SignalP"/>
    </source>
</evidence>
<dbReference type="GO" id="GO:0016887">
    <property type="term" value="F:ATP hydrolysis activity"/>
    <property type="evidence" value="ECO:0007669"/>
    <property type="project" value="InterPro"/>
</dbReference>